<dbReference type="Proteomes" id="UP000320231">
    <property type="component" value="Chromosome"/>
</dbReference>
<evidence type="ECO:0000313" key="1">
    <source>
        <dbReference type="EMBL" id="BBI59655.1"/>
    </source>
</evidence>
<gene>
    <name evidence="1" type="ORF">HSBAA_09610</name>
</gene>
<protein>
    <submittedName>
        <fullName evidence="1">Uncharacterized protein</fullName>
    </submittedName>
</protein>
<name>A0A455U1I0_9GAMM</name>
<proteinExistence type="predicted"/>
<dbReference type="KEGG" id="hsr:HSBAA_09610"/>
<organism evidence="1 2">
    <name type="scientific">Vreelandella sulfidaeris</name>
    <dbReference type="NCBI Taxonomy" id="115553"/>
    <lineage>
        <taxon>Bacteria</taxon>
        <taxon>Pseudomonadati</taxon>
        <taxon>Pseudomonadota</taxon>
        <taxon>Gammaproteobacteria</taxon>
        <taxon>Oceanospirillales</taxon>
        <taxon>Halomonadaceae</taxon>
        <taxon>Vreelandella</taxon>
    </lineage>
</organism>
<evidence type="ECO:0000313" key="2">
    <source>
        <dbReference type="Proteomes" id="UP000320231"/>
    </source>
</evidence>
<reference evidence="1 2" key="1">
    <citation type="journal article" date="2019" name="Microbiol. Resour. Announc.">
        <title>Complete Genome Sequence of Halomonas sulfidaeris Strain Esulfide1 Isolated from a Metal Sulfide Rock at a Depth of 2,200 Meters, Obtained Using Nanopore Sequencing.</title>
        <authorList>
            <person name="Saito M."/>
            <person name="Nishigata A."/>
            <person name="Galipon J."/>
            <person name="Arakawa K."/>
        </authorList>
    </citation>
    <scope>NUCLEOTIDE SEQUENCE [LARGE SCALE GENOMIC DNA]</scope>
    <source>
        <strain evidence="1 2">ATCC BAA-803</strain>
    </source>
</reference>
<accession>A0A455U1I0</accession>
<sequence>MKIVSRNRYAFSKHAPYPNHLLSEGPVNPFPGIKVLERKLGREISHRLGSNEGLDMPHRALRDHFGDALTEHVYCYGDSEALGCANA</sequence>
<dbReference type="EMBL" id="AP019514">
    <property type="protein sequence ID" value="BBI59655.1"/>
    <property type="molecule type" value="Genomic_DNA"/>
</dbReference>
<dbReference type="AlphaFoldDB" id="A0A455U1I0"/>